<dbReference type="InterPro" id="IPR000160">
    <property type="entry name" value="GGDEF_dom"/>
</dbReference>
<gene>
    <name evidence="3" type="ORF">ENSA5_28690</name>
</gene>
<dbReference type="InterPro" id="IPR029787">
    <property type="entry name" value="Nucleotide_cyclase"/>
</dbReference>
<reference evidence="3 4" key="1">
    <citation type="submission" date="2018-03" db="EMBL/GenBank/DDBJ databases">
        <title>Draft Genome Sequences of the Obligatory Marine Myxobacteria Enhygromyxa salina SWB005.</title>
        <authorList>
            <person name="Poehlein A."/>
            <person name="Moghaddam J.A."/>
            <person name="Harms H."/>
            <person name="Alanjari M."/>
            <person name="Koenig G.M."/>
            <person name="Daniel R."/>
            <person name="Schaeberle T.F."/>
        </authorList>
    </citation>
    <scope>NUCLEOTIDE SEQUENCE [LARGE SCALE GENOMIC DNA]</scope>
    <source>
        <strain evidence="3 4">SWB005</strain>
    </source>
</reference>
<accession>A0A2S9Y484</accession>
<evidence type="ECO:0000313" key="4">
    <source>
        <dbReference type="Proteomes" id="UP000237968"/>
    </source>
</evidence>
<organism evidence="3 4">
    <name type="scientific">Enhygromyxa salina</name>
    <dbReference type="NCBI Taxonomy" id="215803"/>
    <lineage>
        <taxon>Bacteria</taxon>
        <taxon>Pseudomonadati</taxon>
        <taxon>Myxococcota</taxon>
        <taxon>Polyangia</taxon>
        <taxon>Nannocystales</taxon>
        <taxon>Nannocystaceae</taxon>
        <taxon>Enhygromyxa</taxon>
    </lineage>
</organism>
<dbReference type="OrthoDB" id="5512321at2"/>
<dbReference type="EMBL" id="PVNK01000139">
    <property type="protein sequence ID" value="PRP99881.1"/>
    <property type="molecule type" value="Genomic_DNA"/>
</dbReference>
<dbReference type="RefSeq" id="WP_106392255.1">
    <property type="nucleotide sequence ID" value="NZ_PVNK01000139.1"/>
</dbReference>
<name>A0A2S9Y484_9BACT</name>
<feature type="coiled-coil region" evidence="1">
    <location>
        <begin position="107"/>
        <end position="134"/>
    </location>
</feature>
<dbReference type="InterPro" id="IPR043128">
    <property type="entry name" value="Rev_trsase/Diguanyl_cyclase"/>
</dbReference>
<dbReference type="SMART" id="SM00267">
    <property type="entry name" value="GGDEF"/>
    <property type="match status" value="1"/>
</dbReference>
<proteinExistence type="predicted"/>
<feature type="domain" description="GGDEF" evidence="2">
    <location>
        <begin position="139"/>
        <end position="274"/>
    </location>
</feature>
<evidence type="ECO:0000256" key="1">
    <source>
        <dbReference type="SAM" id="Coils"/>
    </source>
</evidence>
<dbReference type="AlphaFoldDB" id="A0A2S9Y484"/>
<evidence type="ECO:0000259" key="2">
    <source>
        <dbReference type="SMART" id="SM00267"/>
    </source>
</evidence>
<keyword evidence="4" id="KW-1185">Reference proteome</keyword>
<keyword evidence="1" id="KW-0175">Coiled coil</keyword>
<dbReference type="Gene3D" id="3.30.70.270">
    <property type="match status" value="1"/>
</dbReference>
<comment type="caution">
    <text evidence="3">The sequence shown here is derived from an EMBL/GenBank/DDBJ whole genome shotgun (WGS) entry which is preliminary data.</text>
</comment>
<protein>
    <recommendedName>
        <fullName evidence="2">GGDEF domain-containing protein</fullName>
    </recommendedName>
</protein>
<dbReference type="Proteomes" id="UP000237968">
    <property type="component" value="Unassembled WGS sequence"/>
</dbReference>
<sequence>MNAGSRELIDATGGGCCQLRAEGTIDSASPGFVALTGAPKDIAGREPGALIRELPALAELPSMVDAETPVLRVVGADGIGRELSAALVADPGGESGGVLILVDRSGEARLRRSQARLGRQIDDLKAELAEREREPRRPRIRSMVELARRLDEALMRARRYKHPLTIISIEVESDEALADRAMAVGETLIACVRGVDDLGRADANHWCLILPHTPLAGGEVVAKRVLARLAELGLATVGVGVAQVGAEEPGSAAVERADQAGAQALESGGGLLLAVALV</sequence>
<dbReference type="SUPFAM" id="SSF55073">
    <property type="entry name" value="Nucleotide cyclase"/>
    <property type="match status" value="1"/>
</dbReference>
<evidence type="ECO:0000313" key="3">
    <source>
        <dbReference type="EMBL" id="PRP99881.1"/>
    </source>
</evidence>